<feature type="domain" description="Type VII secretion system protein EssD-like" evidence="2">
    <location>
        <begin position="132"/>
        <end position="226"/>
    </location>
</feature>
<dbReference type="AlphaFoldDB" id="A0A4R6S128"/>
<comment type="caution">
    <text evidence="3">The sequence shown here is derived from an EMBL/GenBank/DDBJ whole genome shotgun (WGS) entry which is preliminary data.</text>
</comment>
<feature type="chain" id="PRO_5020766731" evidence="1">
    <location>
        <begin position="25"/>
        <end position="257"/>
    </location>
</feature>
<evidence type="ECO:0000313" key="3">
    <source>
        <dbReference type="EMBL" id="TDP92325.1"/>
    </source>
</evidence>
<dbReference type="RefSeq" id="WP_133616566.1">
    <property type="nucleotide sequence ID" value="NZ_SNYA01000004.1"/>
</dbReference>
<protein>
    <submittedName>
        <fullName evidence="3">DNA-entry nuclease</fullName>
    </submittedName>
</protein>
<reference evidence="3 4" key="1">
    <citation type="submission" date="2019-03" db="EMBL/GenBank/DDBJ databases">
        <title>Genomic analyses of the natural microbiome of Caenorhabditis elegans.</title>
        <authorList>
            <person name="Samuel B."/>
        </authorList>
    </citation>
    <scope>NUCLEOTIDE SEQUENCE [LARGE SCALE GENOMIC DNA]</scope>
    <source>
        <strain evidence="3 4">JUb18</strain>
    </source>
</reference>
<organism evidence="3 4">
    <name type="scientific">Leucobacter luti</name>
    <dbReference type="NCBI Taxonomy" id="340320"/>
    <lineage>
        <taxon>Bacteria</taxon>
        <taxon>Bacillati</taxon>
        <taxon>Actinomycetota</taxon>
        <taxon>Actinomycetes</taxon>
        <taxon>Micrococcales</taxon>
        <taxon>Microbacteriaceae</taxon>
        <taxon>Leucobacter</taxon>
    </lineage>
</organism>
<keyword evidence="1" id="KW-0732">Signal</keyword>
<dbReference type="Proteomes" id="UP000295601">
    <property type="component" value="Unassembled WGS sequence"/>
</dbReference>
<evidence type="ECO:0000256" key="1">
    <source>
        <dbReference type="SAM" id="SignalP"/>
    </source>
</evidence>
<dbReference type="Gene3D" id="3.40.570.10">
    <property type="entry name" value="Extracellular Endonuclease, subunit A"/>
    <property type="match status" value="1"/>
</dbReference>
<dbReference type="InterPro" id="IPR044929">
    <property type="entry name" value="DNA/RNA_non-sp_Endonuclease_sf"/>
</dbReference>
<sequence length="257" mass="27642">MSKKRTPVIAVILAAAAIVGVNFADDWMSSAKDAFATPATESITAPSPAIDVADDYFTVVGEAQRDYEAVAGQVDYCELDALGRAGCAFGELTYDLRQSAQQAGRQSITVDPSGWRDNAEVQIDALPTVEGSKPYSGWFWNRSHLVADSLGGDATRENLVTGTRTQNVGSTQLHGEFAGGMAHTEVIARDYLSSQQANGCPLYYAATPNYDGEELVPRTVTVDIQSCDQVINERVIVSNTAQGWEIDYATGQYRKAA</sequence>
<proteinExistence type="predicted"/>
<dbReference type="InterPro" id="IPR044927">
    <property type="entry name" value="Endonuclea_NS_2"/>
</dbReference>
<keyword evidence="4" id="KW-1185">Reference proteome</keyword>
<gene>
    <name evidence="3" type="ORF">EDF62_1531</name>
</gene>
<dbReference type="OrthoDB" id="9783680at2"/>
<evidence type="ECO:0000313" key="4">
    <source>
        <dbReference type="Proteomes" id="UP000295601"/>
    </source>
</evidence>
<dbReference type="Pfam" id="PF13930">
    <property type="entry name" value="Endonuclea_NS_2"/>
    <property type="match status" value="1"/>
</dbReference>
<evidence type="ECO:0000259" key="2">
    <source>
        <dbReference type="Pfam" id="PF13930"/>
    </source>
</evidence>
<dbReference type="EMBL" id="SNYA01000004">
    <property type="protein sequence ID" value="TDP92325.1"/>
    <property type="molecule type" value="Genomic_DNA"/>
</dbReference>
<name>A0A4R6S128_9MICO</name>
<feature type="signal peptide" evidence="1">
    <location>
        <begin position="1"/>
        <end position="24"/>
    </location>
</feature>
<accession>A0A4R6S128</accession>